<dbReference type="EMBL" id="BAABDH010000110">
    <property type="protein sequence ID" value="GAA3951979.1"/>
    <property type="molecule type" value="Genomic_DNA"/>
</dbReference>
<evidence type="ECO:0000313" key="2">
    <source>
        <dbReference type="Proteomes" id="UP001499909"/>
    </source>
</evidence>
<dbReference type="RefSeq" id="WP_345117274.1">
    <property type="nucleotide sequence ID" value="NZ_BAABDH010000110.1"/>
</dbReference>
<accession>A0ABP7NQC6</accession>
<keyword evidence="2" id="KW-1185">Reference proteome</keyword>
<organism evidence="1 2">
    <name type="scientific">Hymenobacter algoricola</name>
    <dbReference type="NCBI Taxonomy" id="486267"/>
    <lineage>
        <taxon>Bacteria</taxon>
        <taxon>Pseudomonadati</taxon>
        <taxon>Bacteroidota</taxon>
        <taxon>Cytophagia</taxon>
        <taxon>Cytophagales</taxon>
        <taxon>Hymenobacteraceae</taxon>
        <taxon>Hymenobacter</taxon>
    </lineage>
</organism>
<gene>
    <name evidence="1" type="ORF">GCM10022406_37220</name>
</gene>
<evidence type="ECO:0000313" key="1">
    <source>
        <dbReference type="EMBL" id="GAA3951979.1"/>
    </source>
</evidence>
<sequence length="407" mass="47722">MASDDDILPQDDSADDDRLPFTTYHQEEADRLQAEADTAAVVAADVLQNARYDEFFAPYQPKVREDFARHYVMTRQRWMDVGQADEEQPNRRLTIHTKEAYVALWAIQQKKLFDLQCQWRAEEVTDIPGVVITNDFDTLSAAIENSPALSPITAEEFALYLEWVQQADYARDLNDRHDGRFVWQNHRFLREALAPDAPPLQARPVATLKAVSDWYRFHNARTGHDRLLYLPDVRGTKEERYWDAWREGLREQEAIAQAAGTAPDPRPSYLPPEEHRTLATEFAGRFEPARLNRWREATELLRPPMSEQDRELQMITHFLLSTWEPVAVEGSPDWREATRQAYYAYCHRQLLEQLPVVYQEYLQRQSWGIAQPDRLDWDLSHHNMAQYYRGWLLDGRARLGEPEDFDF</sequence>
<name>A0ABP7NQC6_9BACT</name>
<reference evidence="2" key="1">
    <citation type="journal article" date="2019" name="Int. J. Syst. Evol. Microbiol.">
        <title>The Global Catalogue of Microorganisms (GCM) 10K type strain sequencing project: providing services to taxonomists for standard genome sequencing and annotation.</title>
        <authorList>
            <consortium name="The Broad Institute Genomics Platform"/>
            <consortium name="The Broad Institute Genome Sequencing Center for Infectious Disease"/>
            <person name="Wu L."/>
            <person name="Ma J."/>
        </authorList>
    </citation>
    <scope>NUCLEOTIDE SEQUENCE [LARGE SCALE GENOMIC DNA]</scope>
    <source>
        <strain evidence="2">JCM 17214</strain>
    </source>
</reference>
<comment type="caution">
    <text evidence="1">The sequence shown here is derived from an EMBL/GenBank/DDBJ whole genome shotgun (WGS) entry which is preliminary data.</text>
</comment>
<proteinExistence type="predicted"/>
<dbReference type="Proteomes" id="UP001499909">
    <property type="component" value="Unassembled WGS sequence"/>
</dbReference>
<protein>
    <submittedName>
        <fullName evidence="1">Uncharacterized protein</fullName>
    </submittedName>
</protein>